<proteinExistence type="predicted"/>
<evidence type="ECO:0000313" key="1">
    <source>
        <dbReference type="EMBL" id="RAP71890.1"/>
    </source>
</evidence>
<protein>
    <submittedName>
        <fullName evidence="1">Transcriptional regulator family protein</fullName>
    </submittedName>
</protein>
<dbReference type="SUPFAM" id="SSF46785">
    <property type="entry name" value="Winged helix' DNA-binding domain"/>
    <property type="match status" value="1"/>
</dbReference>
<organism evidence="1 2">
    <name type="scientific">Candidatus Erwinia dacicola</name>
    <dbReference type="NCBI Taxonomy" id="252393"/>
    <lineage>
        <taxon>Bacteria</taxon>
        <taxon>Pseudomonadati</taxon>
        <taxon>Pseudomonadota</taxon>
        <taxon>Gammaproteobacteria</taxon>
        <taxon>Enterobacterales</taxon>
        <taxon>Erwiniaceae</taxon>
        <taxon>Erwinia</taxon>
    </lineage>
</organism>
<evidence type="ECO:0000313" key="2">
    <source>
        <dbReference type="Proteomes" id="UP000244334"/>
    </source>
</evidence>
<dbReference type="InterPro" id="IPR036388">
    <property type="entry name" value="WH-like_DNA-bd_sf"/>
</dbReference>
<dbReference type="Gene3D" id="1.10.10.10">
    <property type="entry name" value="Winged helix-like DNA-binding domain superfamily/Winged helix DNA-binding domain"/>
    <property type="match status" value="1"/>
</dbReference>
<dbReference type="Proteomes" id="UP000244334">
    <property type="component" value="Unassembled WGS sequence"/>
</dbReference>
<dbReference type="EMBL" id="LJAM02000085">
    <property type="protein sequence ID" value="RAP71890.1"/>
    <property type="molecule type" value="Genomic_DNA"/>
</dbReference>
<comment type="caution">
    <text evidence="1">The sequence shown here is derived from an EMBL/GenBank/DDBJ whole genome shotgun (WGS) entry which is preliminary data.</text>
</comment>
<name>A0A328TNX6_9GAMM</name>
<keyword evidence="2" id="KW-1185">Reference proteome</keyword>
<dbReference type="InterPro" id="IPR036390">
    <property type="entry name" value="WH_DNA-bd_sf"/>
</dbReference>
<sequence length="66" mass="7369">MLDIRSALQMVLCLAKADREGLRCTSKILADGLKANQSFVRKMMVPLTRDGIIVSTLWHHAPRTSC</sequence>
<gene>
    <name evidence="1" type="ORF">ACZ87_01282</name>
</gene>
<dbReference type="AlphaFoldDB" id="A0A328TNX6"/>
<accession>A0A328TNX6</accession>
<reference evidence="1" key="1">
    <citation type="submission" date="2018-04" db="EMBL/GenBank/DDBJ databases">
        <title>Genomes of the Obligate Erwinia dacicola and Facultative Enterobacter sp. OLF Endosymbionts of the Olive Fruit fly, Bactrocera oleae.</title>
        <authorList>
            <person name="Estes A.M."/>
            <person name="Hearn D.J."/>
            <person name="Agarwal S."/>
            <person name="Pierson E.A."/>
            <person name="Dunning-Hotopp J.C."/>
        </authorList>
    </citation>
    <scope>NUCLEOTIDE SEQUENCE [LARGE SCALE GENOMIC DNA]</scope>
    <source>
        <strain evidence="1">Oroville</strain>
    </source>
</reference>
<dbReference type="OrthoDB" id="9808360at2"/>